<proteinExistence type="predicted"/>
<organism evidence="1 2">
    <name type="scientific">Dallia pectoralis</name>
    <name type="common">Alaska blackfish</name>
    <dbReference type="NCBI Taxonomy" id="75939"/>
    <lineage>
        <taxon>Eukaryota</taxon>
        <taxon>Metazoa</taxon>
        <taxon>Chordata</taxon>
        <taxon>Craniata</taxon>
        <taxon>Vertebrata</taxon>
        <taxon>Euteleostomi</taxon>
        <taxon>Actinopterygii</taxon>
        <taxon>Neopterygii</taxon>
        <taxon>Teleostei</taxon>
        <taxon>Protacanthopterygii</taxon>
        <taxon>Esociformes</taxon>
        <taxon>Umbridae</taxon>
        <taxon>Dallia</taxon>
    </lineage>
</organism>
<name>A0ACC2HG55_DALPE</name>
<evidence type="ECO:0000313" key="1">
    <source>
        <dbReference type="EMBL" id="KAJ8014742.1"/>
    </source>
</evidence>
<gene>
    <name evidence="1" type="ORF">DPEC_G00018880</name>
</gene>
<keyword evidence="2" id="KW-1185">Reference proteome</keyword>
<protein>
    <submittedName>
        <fullName evidence="1">Uncharacterized protein</fullName>
    </submittedName>
</protein>
<accession>A0ACC2HG55</accession>
<reference evidence="1" key="1">
    <citation type="submission" date="2021-05" db="EMBL/GenBank/DDBJ databases">
        <authorList>
            <person name="Pan Q."/>
            <person name="Jouanno E."/>
            <person name="Zahm M."/>
            <person name="Klopp C."/>
            <person name="Cabau C."/>
            <person name="Louis A."/>
            <person name="Berthelot C."/>
            <person name="Parey E."/>
            <person name="Roest Crollius H."/>
            <person name="Montfort J."/>
            <person name="Robinson-Rechavi M."/>
            <person name="Bouchez O."/>
            <person name="Lampietro C."/>
            <person name="Lopez Roques C."/>
            <person name="Donnadieu C."/>
            <person name="Postlethwait J."/>
            <person name="Bobe J."/>
            <person name="Dillon D."/>
            <person name="Chandos A."/>
            <person name="von Hippel F."/>
            <person name="Guiguen Y."/>
        </authorList>
    </citation>
    <scope>NUCLEOTIDE SEQUENCE</scope>
    <source>
        <strain evidence="1">YG-Jan2019</strain>
    </source>
</reference>
<dbReference type="EMBL" id="CM055729">
    <property type="protein sequence ID" value="KAJ8014742.1"/>
    <property type="molecule type" value="Genomic_DNA"/>
</dbReference>
<sequence>MTPVVTGPLHGHRGRPGVPSEGHRPGSIDTGTANRNADVLYRLPGEVRVTSVEVKVGGQGGSDQDSREPLRRDEPTLWAIRQEEDPEAGWRPRRNGRLHSRPWCRPMCLDVVPPQERQTLEGFVQAHNRTLMEAYAKVVVAQVQPGHPVYSIRPEGKNGPAIHRNNLRHCPSGVGTEQVELREECGLDEGRREVVKIGRKGGGKGEVGVGSDGESVRNPTSQVELWVSDRL</sequence>
<comment type="caution">
    <text evidence="1">The sequence shown here is derived from an EMBL/GenBank/DDBJ whole genome shotgun (WGS) entry which is preliminary data.</text>
</comment>
<evidence type="ECO:0000313" key="2">
    <source>
        <dbReference type="Proteomes" id="UP001157502"/>
    </source>
</evidence>
<dbReference type="Proteomes" id="UP001157502">
    <property type="component" value="Chromosome 2"/>
</dbReference>